<reference evidence="2 3" key="1">
    <citation type="journal article" date="2013" name="PLoS ONE">
        <title>Predicting the Proteins of Angomonas deanei, Strigomonas culicis and Their Respective Endosymbionts Reveals New Aspects of the Trypanosomatidae Family.</title>
        <authorList>
            <person name="Motta M.C."/>
            <person name="Martins A.C."/>
            <person name="de Souza S.S."/>
            <person name="Catta-Preta C.M."/>
            <person name="Silva R."/>
            <person name="Klein C.C."/>
            <person name="de Almeida L.G."/>
            <person name="de Lima Cunha O."/>
            <person name="Ciapina L.P."/>
            <person name="Brocchi M."/>
            <person name="Colabardini A.C."/>
            <person name="de Araujo Lima B."/>
            <person name="Machado C.R."/>
            <person name="de Almeida Soares C.M."/>
            <person name="Probst C.M."/>
            <person name="de Menezes C.B."/>
            <person name="Thompson C.E."/>
            <person name="Bartholomeu D.C."/>
            <person name="Gradia D.F."/>
            <person name="Pavoni D.P."/>
            <person name="Grisard E.C."/>
            <person name="Fantinatti-Garboggini F."/>
            <person name="Marchini F.K."/>
            <person name="Rodrigues-Luiz G.F."/>
            <person name="Wagner G."/>
            <person name="Goldman G.H."/>
            <person name="Fietto J.L."/>
            <person name="Elias M.C."/>
            <person name="Goldman M.H."/>
            <person name="Sagot M.F."/>
            <person name="Pereira M."/>
            <person name="Stoco P.H."/>
            <person name="de Mendonca-Neto R.P."/>
            <person name="Teixeira S.M."/>
            <person name="Maciel T.E."/>
            <person name="de Oliveira Mendes T.A."/>
            <person name="Urmenyi T.P."/>
            <person name="de Souza W."/>
            <person name="Schenkman S."/>
            <person name="de Vasconcelos A.T."/>
        </authorList>
    </citation>
    <scope>NUCLEOTIDE SEQUENCE [LARGE SCALE GENOMIC DNA]</scope>
</reference>
<dbReference type="AlphaFoldDB" id="S9W618"/>
<organism evidence="2 3">
    <name type="scientific">Strigomonas culicis</name>
    <dbReference type="NCBI Taxonomy" id="28005"/>
    <lineage>
        <taxon>Eukaryota</taxon>
        <taxon>Discoba</taxon>
        <taxon>Euglenozoa</taxon>
        <taxon>Kinetoplastea</taxon>
        <taxon>Metakinetoplastina</taxon>
        <taxon>Trypanosomatida</taxon>
        <taxon>Trypanosomatidae</taxon>
        <taxon>Strigomonadinae</taxon>
        <taxon>Strigomonas</taxon>
    </lineage>
</organism>
<dbReference type="SUPFAM" id="SSF53335">
    <property type="entry name" value="S-adenosyl-L-methionine-dependent methyltransferases"/>
    <property type="match status" value="1"/>
</dbReference>
<dbReference type="GO" id="GO:0005739">
    <property type="term" value="C:mitochondrion"/>
    <property type="evidence" value="ECO:0007669"/>
    <property type="project" value="TreeGrafter"/>
</dbReference>
<keyword evidence="2" id="KW-0489">Methyltransferase</keyword>
<dbReference type="EMBL" id="ATMH01003482">
    <property type="protein sequence ID" value="EPY31385.1"/>
    <property type="molecule type" value="Genomic_DNA"/>
</dbReference>
<proteinExistence type="predicted"/>
<keyword evidence="3" id="KW-1185">Reference proteome</keyword>
<protein>
    <submittedName>
        <fullName evidence="2">Methyltransferase</fullName>
    </submittedName>
</protein>
<dbReference type="PANTHER" id="PTHR18895:SF74">
    <property type="entry name" value="MTRF1L RELEASE FACTOR GLUTAMINE METHYLTRANSFERASE"/>
    <property type="match status" value="1"/>
</dbReference>
<keyword evidence="2" id="KW-0808">Transferase</keyword>
<accession>S9W618</accession>
<name>S9W618_9TRYP</name>
<sequence>MWTHWLCHNYLRKARSPPQPLRVLDMCCGTGCIGVAIAKHVPTAHVTAVDLLPAAVATARENAAKNGVPPDRFDAQQSDMFELFFDPATKGDYPASAVGDGAAGAVQTPSVPVIADAHRGTFDVLVSNPPYVLPEQYVVLPLSILDWESKYGPRRRRLPRTQAVPLLQGVVRYGRVLLKPKHARHPALQEAPNIAIEVGLQAHVVASIMEKSGWFENVEVHLDYAQQERWVTASSKH</sequence>
<dbReference type="CDD" id="cd02440">
    <property type="entry name" value="AdoMet_MTases"/>
    <property type="match status" value="1"/>
</dbReference>
<dbReference type="PROSITE" id="PS00092">
    <property type="entry name" value="N6_MTASE"/>
    <property type="match status" value="1"/>
</dbReference>
<evidence type="ECO:0000259" key="1">
    <source>
        <dbReference type="Pfam" id="PF13649"/>
    </source>
</evidence>
<comment type="caution">
    <text evidence="2">The sequence shown here is derived from an EMBL/GenBank/DDBJ whole genome shotgun (WGS) entry which is preliminary data.</text>
</comment>
<dbReference type="OrthoDB" id="269872at2759"/>
<dbReference type="Pfam" id="PF13649">
    <property type="entry name" value="Methyltransf_25"/>
    <property type="match status" value="1"/>
</dbReference>
<dbReference type="InterPro" id="IPR050320">
    <property type="entry name" value="N5-glutamine_MTase"/>
</dbReference>
<dbReference type="InterPro" id="IPR002052">
    <property type="entry name" value="DNA_methylase_N6_adenine_CS"/>
</dbReference>
<dbReference type="InterPro" id="IPR041698">
    <property type="entry name" value="Methyltransf_25"/>
</dbReference>
<feature type="domain" description="Methyltransferase" evidence="1">
    <location>
        <begin position="23"/>
        <end position="87"/>
    </location>
</feature>
<dbReference type="GO" id="GO:0008168">
    <property type="term" value="F:methyltransferase activity"/>
    <property type="evidence" value="ECO:0007669"/>
    <property type="project" value="UniProtKB-KW"/>
</dbReference>
<dbReference type="InterPro" id="IPR029063">
    <property type="entry name" value="SAM-dependent_MTases_sf"/>
</dbReference>
<evidence type="ECO:0000313" key="2">
    <source>
        <dbReference type="EMBL" id="EPY31385.1"/>
    </source>
</evidence>
<dbReference type="Proteomes" id="UP000015354">
    <property type="component" value="Unassembled WGS sequence"/>
</dbReference>
<dbReference type="Gene3D" id="3.40.50.150">
    <property type="entry name" value="Vaccinia Virus protein VP39"/>
    <property type="match status" value="1"/>
</dbReference>
<dbReference type="PANTHER" id="PTHR18895">
    <property type="entry name" value="HEMK METHYLTRANSFERASE"/>
    <property type="match status" value="1"/>
</dbReference>
<gene>
    <name evidence="2" type="ORF">STCU_03482</name>
</gene>
<evidence type="ECO:0000313" key="3">
    <source>
        <dbReference type="Proteomes" id="UP000015354"/>
    </source>
</evidence>
<dbReference type="GO" id="GO:0003676">
    <property type="term" value="F:nucleic acid binding"/>
    <property type="evidence" value="ECO:0007669"/>
    <property type="project" value="InterPro"/>
</dbReference>
<dbReference type="GO" id="GO:0032259">
    <property type="term" value="P:methylation"/>
    <property type="evidence" value="ECO:0007669"/>
    <property type="project" value="UniProtKB-KW"/>
</dbReference>